<dbReference type="STRING" id="1279009.ADICEAN_00910"/>
<dbReference type="InterPro" id="IPR003362">
    <property type="entry name" value="Bact_transf"/>
</dbReference>
<accession>M7N5N5</accession>
<dbReference type="GO" id="GO:0016780">
    <property type="term" value="F:phosphotransferase activity, for other substituted phosphate groups"/>
    <property type="evidence" value="ECO:0007669"/>
    <property type="project" value="TreeGrafter"/>
</dbReference>
<feature type="transmembrane region" description="Helical" evidence="7">
    <location>
        <begin position="83"/>
        <end position="104"/>
    </location>
</feature>
<evidence type="ECO:0000256" key="4">
    <source>
        <dbReference type="ARBA" id="ARBA00022692"/>
    </source>
</evidence>
<dbReference type="PANTHER" id="PTHR30576">
    <property type="entry name" value="COLANIC BIOSYNTHESIS UDP-GLUCOSE LIPID CARRIER TRANSFERASE"/>
    <property type="match status" value="1"/>
</dbReference>
<sequence length="472" mass="54352">MPSPITQRFRRYPYAPFIPLVLIGKDLGILLLILDWLGSLVPDLLLADPANELLAISIALSWVVAGLLTGSYQIDNLDRIHKIIIRSMLSAILYYGLIFLMIGLRTGAMVPAGESLLIFFATFLPLVLLKVFLHRLIRVLSQLYPSRKNAIIIGRTPRGKELSRHFLMTTSLPIQYLGYFSNTPATHEEDIPFYLGALKDVKEYCLEKDVKEIYYALDQQRQYFKELMDFADQHFIFLGIVPDMDGMDFSRRVDTMLYNDSRIPVIASRRVPLRLEQNQEMKRAFDVVFSAIVLLILSLTLFPFIALAIKLSSPGPIFFKQLRPGRNNKLFWCYKFRTMRVNNEDQKQATKNDSRITRIGAFLRKTSLDELPQFYNVLKGEMSVVGPRPNLVVHLQEYPKEIKEYSLRHWVTPGITGFAQVSGYRGETRETILMQKRVDHDLQYIENWSLGLDMKIIGKTVVNMVKGEKEAY</sequence>
<dbReference type="Pfam" id="PF02397">
    <property type="entry name" value="Bac_transf"/>
    <property type="match status" value="1"/>
</dbReference>
<evidence type="ECO:0000259" key="8">
    <source>
        <dbReference type="Pfam" id="PF02397"/>
    </source>
</evidence>
<keyword evidence="10" id="KW-1185">Reference proteome</keyword>
<dbReference type="Gene3D" id="3.40.50.720">
    <property type="entry name" value="NAD(P)-binding Rossmann-like Domain"/>
    <property type="match status" value="1"/>
</dbReference>
<dbReference type="Pfam" id="PF13727">
    <property type="entry name" value="CoA_binding_3"/>
    <property type="match status" value="1"/>
</dbReference>
<dbReference type="Proteomes" id="UP000011910">
    <property type="component" value="Unassembled WGS sequence"/>
</dbReference>
<dbReference type="EMBL" id="AODQ01000014">
    <property type="protein sequence ID" value="EMR03943.1"/>
    <property type="molecule type" value="Genomic_DNA"/>
</dbReference>
<feature type="transmembrane region" description="Helical" evidence="7">
    <location>
        <begin position="284"/>
        <end position="309"/>
    </location>
</feature>
<comment type="similarity">
    <text evidence="2">Belongs to the bacterial sugar transferase family.</text>
</comment>
<dbReference type="AlphaFoldDB" id="M7N5N5"/>
<evidence type="ECO:0000256" key="2">
    <source>
        <dbReference type="ARBA" id="ARBA00006464"/>
    </source>
</evidence>
<keyword evidence="3 9" id="KW-0808">Transferase</keyword>
<feature type="domain" description="Bacterial sugar transferase" evidence="8">
    <location>
        <begin position="282"/>
        <end position="465"/>
    </location>
</feature>
<dbReference type="PANTHER" id="PTHR30576:SF0">
    <property type="entry name" value="UNDECAPRENYL-PHOSPHATE N-ACETYLGALACTOSAMINYL 1-PHOSPHATE TRANSFERASE-RELATED"/>
    <property type="match status" value="1"/>
</dbReference>
<feature type="transmembrane region" description="Helical" evidence="7">
    <location>
        <begin position="53"/>
        <end position="71"/>
    </location>
</feature>
<evidence type="ECO:0000256" key="3">
    <source>
        <dbReference type="ARBA" id="ARBA00022679"/>
    </source>
</evidence>
<keyword evidence="6 7" id="KW-0472">Membrane</keyword>
<evidence type="ECO:0000256" key="5">
    <source>
        <dbReference type="ARBA" id="ARBA00022989"/>
    </source>
</evidence>
<dbReference type="InterPro" id="IPR017475">
    <property type="entry name" value="EPS_sugar_tfrase"/>
</dbReference>
<keyword evidence="5 7" id="KW-1133">Transmembrane helix</keyword>
<dbReference type="NCBIfam" id="TIGR03025">
    <property type="entry name" value="EPS_sugtrans"/>
    <property type="match status" value="1"/>
</dbReference>
<comment type="caution">
    <text evidence="9">The sequence shown here is derived from an EMBL/GenBank/DDBJ whole genome shotgun (WGS) entry which is preliminary data.</text>
</comment>
<feature type="transmembrane region" description="Helical" evidence="7">
    <location>
        <begin position="116"/>
        <end position="133"/>
    </location>
</feature>
<organism evidence="9 10">
    <name type="scientific">Cesiribacter andamanensis AMV16</name>
    <dbReference type="NCBI Taxonomy" id="1279009"/>
    <lineage>
        <taxon>Bacteria</taxon>
        <taxon>Pseudomonadati</taxon>
        <taxon>Bacteroidota</taxon>
        <taxon>Cytophagia</taxon>
        <taxon>Cytophagales</taxon>
        <taxon>Cesiribacteraceae</taxon>
        <taxon>Cesiribacter</taxon>
    </lineage>
</organism>
<gene>
    <name evidence="9" type="primary">wcaJ_2</name>
    <name evidence="9" type="ORF">ADICEAN_00910</name>
</gene>
<comment type="subcellular location">
    <subcellularLocation>
        <location evidence="1">Membrane</location>
        <topology evidence="1">Multi-pass membrane protein</topology>
    </subcellularLocation>
</comment>
<evidence type="ECO:0000256" key="7">
    <source>
        <dbReference type="SAM" id="Phobius"/>
    </source>
</evidence>
<name>M7N5N5_9BACT</name>
<feature type="transmembrane region" description="Helical" evidence="7">
    <location>
        <begin position="12"/>
        <end position="33"/>
    </location>
</feature>
<evidence type="ECO:0000256" key="1">
    <source>
        <dbReference type="ARBA" id="ARBA00004141"/>
    </source>
</evidence>
<evidence type="ECO:0000313" key="9">
    <source>
        <dbReference type="EMBL" id="EMR03943.1"/>
    </source>
</evidence>
<evidence type="ECO:0000256" key="6">
    <source>
        <dbReference type="ARBA" id="ARBA00023136"/>
    </source>
</evidence>
<dbReference type="PATRIC" id="fig|1279009.4.peg.922"/>
<evidence type="ECO:0000313" key="10">
    <source>
        <dbReference type="Proteomes" id="UP000011910"/>
    </source>
</evidence>
<dbReference type="eggNOG" id="COG2148">
    <property type="taxonomic scope" value="Bacteria"/>
</dbReference>
<dbReference type="GO" id="GO:0016020">
    <property type="term" value="C:membrane"/>
    <property type="evidence" value="ECO:0007669"/>
    <property type="project" value="UniProtKB-SubCell"/>
</dbReference>
<proteinExistence type="inferred from homology"/>
<reference evidence="9 10" key="1">
    <citation type="journal article" date="2013" name="Genome Announc.">
        <title>Draft Genome Sequence of Cesiribacter andamanensis Strain AMV16T, Isolated from a Soil Sample from a Mud Volcano in the Andaman Islands, India.</title>
        <authorList>
            <person name="Shivaji S."/>
            <person name="Ara S."/>
            <person name="Begum Z."/>
            <person name="Srinivas T.N."/>
            <person name="Singh A."/>
            <person name="Kumar Pinnaka A."/>
        </authorList>
    </citation>
    <scope>NUCLEOTIDE SEQUENCE [LARGE SCALE GENOMIC DNA]</scope>
    <source>
        <strain evidence="9 10">AMV16</strain>
    </source>
</reference>
<protein>
    <submittedName>
        <fullName evidence="9">Putative colanic biosynthesis UDP-glucose lipid carrier transferase</fullName>
    </submittedName>
</protein>
<keyword evidence="4 7" id="KW-0812">Transmembrane</keyword>